<dbReference type="EMBL" id="QGML01000252">
    <property type="protein sequence ID" value="TVY92763.1"/>
    <property type="molecule type" value="Genomic_DNA"/>
</dbReference>
<dbReference type="SUPFAM" id="SSF48452">
    <property type="entry name" value="TPR-like"/>
    <property type="match status" value="1"/>
</dbReference>
<evidence type="ECO:0000256" key="1">
    <source>
        <dbReference type="SAM" id="MobiDB-lite"/>
    </source>
</evidence>
<dbReference type="Proteomes" id="UP000315522">
    <property type="component" value="Unassembled WGS sequence"/>
</dbReference>
<dbReference type="Pfam" id="PF13374">
    <property type="entry name" value="TPR_10"/>
    <property type="match status" value="2"/>
</dbReference>
<dbReference type="AlphaFoldDB" id="A0A559MII2"/>
<dbReference type="InterPro" id="IPR058925">
    <property type="entry name" value="zf-C2H2_AcuF"/>
</dbReference>
<evidence type="ECO:0000313" key="3">
    <source>
        <dbReference type="EMBL" id="TVY92763.1"/>
    </source>
</evidence>
<dbReference type="PANTHER" id="PTHR35391:SF7">
    <property type="entry name" value="C2H2-TYPE DOMAIN-CONTAINING PROTEIN"/>
    <property type="match status" value="1"/>
</dbReference>
<sequence length="725" mass="83832">MSIKPSIAEKSQICRALFDKAYREWKDATENPDETVTSQDMQSQQGQYHLWTKNISAEQDGRLPSSLEYRIREDPTAQDNINRALMYLSDDLESISTIIRGDAPNEIWTKEPVSPVDHAKEPQKNYSSDLQELLQSVRDSISDLFRLSIAIRRAPVTDDLPPRQVPGSYGARMLVERFGKAITRRRQFLLYRKEHQKRLEEIHALKQDLDGKTMFSGTKASTHHPNSEQQVDNFRQNSYADEADIHTRPVTEYANSSIGTDGATKKLRTPSLPPKAQWGETFECPYCHRLKIVANKMQWKKHVLSDLKPYLCTDFECEMNMFESQHDWFQHEVDFHRKVWACRICNNDNIRWSRPELIEHLRDRHTETETDEIPTTKDMESWRFQTIDATECPLCRDYARKFQRANRSQKCDVLLKHFQSHLGSHFEQLAFAALPTYDEDVLNVTKDQTLEEEGSEEEGSVEEGSEDMLELELQVETRQSMLGREHPDTLTSMANLASIYSNQRRWNEAEKLQVQVMETSLWVLGQEHPDTLTNMSNLAYTLKNQGKHDEAEELYRETLHLREKVLGKEHPQVGPPPLMRPKVNSKKIVDISPRPPLDEKASKKKLTSYFAFTIKQAIPVDPEEKLTWARAEIVEERLAQGDISKQVKKLNDARGKIVTAAEKKDKLAFFQSSQITKLLDQQALNETDPNFEWSLAQIDTKQKDLKDGKKETTTMTVYLARAPRG</sequence>
<feature type="compositionally biased region" description="Acidic residues" evidence="1">
    <location>
        <begin position="450"/>
        <end position="467"/>
    </location>
</feature>
<comment type="caution">
    <text evidence="3">The sequence shown here is derived from an EMBL/GenBank/DDBJ whole genome shotgun (WGS) entry which is preliminary data.</text>
</comment>
<protein>
    <submittedName>
        <fullName evidence="3">Kinesin light chain</fullName>
    </submittedName>
</protein>
<dbReference type="PANTHER" id="PTHR35391">
    <property type="entry name" value="C2H2-TYPE DOMAIN-CONTAINING PROTEIN-RELATED"/>
    <property type="match status" value="1"/>
</dbReference>
<proteinExistence type="predicted"/>
<name>A0A559MII2_9HELO</name>
<keyword evidence="4" id="KW-1185">Reference proteome</keyword>
<organism evidence="3 4">
    <name type="scientific">Lachnellula willkommii</name>
    <dbReference type="NCBI Taxonomy" id="215461"/>
    <lineage>
        <taxon>Eukaryota</taxon>
        <taxon>Fungi</taxon>
        <taxon>Dikarya</taxon>
        <taxon>Ascomycota</taxon>
        <taxon>Pezizomycotina</taxon>
        <taxon>Leotiomycetes</taxon>
        <taxon>Helotiales</taxon>
        <taxon>Lachnaceae</taxon>
        <taxon>Lachnellula</taxon>
    </lineage>
</organism>
<feature type="region of interest" description="Disordered" evidence="1">
    <location>
        <begin position="447"/>
        <end position="467"/>
    </location>
</feature>
<dbReference type="Gene3D" id="1.25.40.10">
    <property type="entry name" value="Tetratricopeptide repeat domain"/>
    <property type="match status" value="1"/>
</dbReference>
<evidence type="ECO:0000313" key="4">
    <source>
        <dbReference type="Proteomes" id="UP000315522"/>
    </source>
</evidence>
<dbReference type="InterPro" id="IPR011990">
    <property type="entry name" value="TPR-like_helical_dom_sf"/>
</dbReference>
<dbReference type="Pfam" id="PF26082">
    <property type="entry name" value="zf-C2H2_AcuF"/>
    <property type="match status" value="1"/>
</dbReference>
<evidence type="ECO:0000259" key="2">
    <source>
        <dbReference type="Pfam" id="PF26082"/>
    </source>
</evidence>
<accession>A0A559MII2</accession>
<gene>
    <name evidence="3" type="primary">KLC4</name>
    <name evidence="3" type="ORF">LAWI1_G001987</name>
</gene>
<reference evidence="3 4" key="1">
    <citation type="submission" date="2018-05" db="EMBL/GenBank/DDBJ databases">
        <title>Genome sequencing and assembly of the regulated plant pathogen Lachnellula willkommii and related sister species for the development of diagnostic species identification markers.</title>
        <authorList>
            <person name="Giroux E."/>
            <person name="Bilodeau G."/>
        </authorList>
    </citation>
    <scope>NUCLEOTIDE SEQUENCE [LARGE SCALE GENOMIC DNA]</scope>
    <source>
        <strain evidence="3 4">CBS 172.35</strain>
    </source>
</reference>
<feature type="domain" description="Oxidoreductase acuF-like C2H2 type zinc-finger" evidence="2">
    <location>
        <begin position="279"/>
        <end position="307"/>
    </location>
</feature>